<protein>
    <submittedName>
        <fullName evidence="1">ETC complex I subunit</fullName>
    </submittedName>
</protein>
<gene>
    <name evidence="1" type="ORF">KUG47_04435</name>
</gene>
<dbReference type="PANTHER" id="PTHR12219">
    <property type="entry name" value="NADH-UBIQUINONE OXIDOREDUCTASE"/>
    <property type="match status" value="1"/>
</dbReference>
<keyword evidence="2" id="KW-1185">Reference proteome</keyword>
<name>A0A949PKD5_9HYPH</name>
<dbReference type="Proteomes" id="UP000752297">
    <property type="component" value="Unassembled WGS sequence"/>
</dbReference>
<evidence type="ECO:0000313" key="1">
    <source>
        <dbReference type="EMBL" id="MBV2142747.1"/>
    </source>
</evidence>
<dbReference type="GO" id="GO:0022900">
    <property type="term" value="P:electron transport chain"/>
    <property type="evidence" value="ECO:0007669"/>
    <property type="project" value="InterPro"/>
</dbReference>
<dbReference type="PANTHER" id="PTHR12219:SF8">
    <property type="entry name" value="NADH DEHYDROGENASE [UBIQUINONE] IRON-SULFUR PROTEIN 4, MITOCHONDRIAL"/>
    <property type="match status" value="1"/>
</dbReference>
<proteinExistence type="predicted"/>
<dbReference type="EMBL" id="JAHRVA010000001">
    <property type="protein sequence ID" value="MBV2142747.1"/>
    <property type="molecule type" value="Genomic_DNA"/>
</dbReference>
<dbReference type="RefSeq" id="WP_217676712.1">
    <property type="nucleotide sequence ID" value="NZ_JAHRVA010000001.1"/>
</dbReference>
<evidence type="ECO:0000313" key="2">
    <source>
        <dbReference type="Proteomes" id="UP000752297"/>
    </source>
</evidence>
<sequence length="101" mass="11973">MVARIYRPAKTAMQSGTAKTDRWVLEYEPESSRRVEPLMGYTSSSDMRSQIRLFFDSCEEAVEYATRNGVAYRVFEPQETKRRKIAYSDNFRFDRTQSWTH</sequence>
<comment type="caution">
    <text evidence="1">The sequence shown here is derived from an EMBL/GenBank/DDBJ whole genome shotgun (WGS) entry which is preliminary data.</text>
</comment>
<reference evidence="1 2" key="1">
    <citation type="submission" date="2021-06" db="EMBL/GenBank/DDBJ databases">
        <title>Falsochrobactrum tianjin sp.nov., a new petroleum-degrading bacteria isolated from oily soils.</title>
        <authorList>
            <person name="Chen G."/>
            <person name="Chen H."/>
            <person name="Tian J."/>
            <person name="Qing J."/>
            <person name="Zhong L."/>
            <person name="Ma W."/>
            <person name="Song Y."/>
            <person name="Cui X."/>
            <person name="Yan B."/>
        </authorList>
    </citation>
    <scope>NUCLEOTIDE SEQUENCE [LARGE SCALE GENOMIC DNA]</scope>
    <source>
        <strain evidence="1 2">TDYN1</strain>
    </source>
</reference>
<dbReference type="AlphaFoldDB" id="A0A949PKD5"/>
<organism evidence="1 2">
    <name type="scientific">Falsochrobactrum tianjinense</name>
    <dbReference type="NCBI Taxonomy" id="2706015"/>
    <lineage>
        <taxon>Bacteria</taxon>
        <taxon>Pseudomonadati</taxon>
        <taxon>Pseudomonadota</taxon>
        <taxon>Alphaproteobacteria</taxon>
        <taxon>Hyphomicrobiales</taxon>
        <taxon>Brucellaceae</taxon>
        <taxon>Falsochrobactrum</taxon>
    </lineage>
</organism>
<dbReference type="Pfam" id="PF04800">
    <property type="entry name" value="NDUS4"/>
    <property type="match status" value="1"/>
</dbReference>
<dbReference type="InterPro" id="IPR006885">
    <property type="entry name" value="NADH_UbQ_FeS_4_mit-like"/>
</dbReference>
<accession>A0A949PKD5</accession>